<keyword evidence="2" id="KW-1185">Reference proteome</keyword>
<evidence type="ECO:0000313" key="1">
    <source>
        <dbReference type="EMBL" id="AFZ10500.1"/>
    </source>
</evidence>
<dbReference type="EMBL" id="CP003615">
    <property type="protein sequence ID" value="AFZ10500.1"/>
    <property type="molecule type" value="Genomic_DNA"/>
</dbReference>
<organism evidence="1 2">
    <name type="scientific">Phormidium nigroviride PCC 7112</name>
    <dbReference type="NCBI Taxonomy" id="179408"/>
    <lineage>
        <taxon>Bacteria</taxon>
        <taxon>Bacillati</taxon>
        <taxon>Cyanobacteriota</taxon>
        <taxon>Cyanophyceae</taxon>
        <taxon>Oscillatoriophycideae</taxon>
        <taxon>Oscillatoriales</taxon>
        <taxon>Oscillatoriaceae</taxon>
        <taxon>Phormidium</taxon>
    </lineage>
</organism>
<dbReference type="Proteomes" id="UP000010478">
    <property type="component" value="Plasmid pOSC7112.01"/>
</dbReference>
<name>K9VTE5_9CYAN</name>
<reference evidence="1 2" key="1">
    <citation type="submission" date="2012-05" db="EMBL/GenBank/DDBJ databases">
        <title>Finished plasmid 1 of genome of Oscillatoria sp. PCC 7112.</title>
        <authorList>
            <consortium name="US DOE Joint Genome Institute"/>
            <person name="Gugger M."/>
            <person name="Coursin T."/>
            <person name="Rippka R."/>
            <person name="Tandeau De Marsac N."/>
            <person name="Huntemann M."/>
            <person name="Wei C.-L."/>
            <person name="Han J."/>
            <person name="Detter J.C."/>
            <person name="Han C."/>
            <person name="Tapia R."/>
            <person name="Davenport K."/>
            <person name="Daligault H."/>
            <person name="Erkkila T."/>
            <person name="Gu W."/>
            <person name="Munk A.C.C."/>
            <person name="Teshima H."/>
            <person name="Xu Y."/>
            <person name="Chain P."/>
            <person name="Chen A."/>
            <person name="Krypides N."/>
            <person name="Mavromatis K."/>
            <person name="Markowitz V."/>
            <person name="Szeto E."/>
            <person name="Ivanova N."/>
            <person name="Mikhailova N."/>
            <person name="Ovchinnikova G."/>
            <person name="Pagani I."/>
            <person name="Pati A."/>
            <person name="Goodwin L."/>
            <person name="Peters L."/>
            <person name="Pitluck S."/>
            <person name="Woyke T."/>
            <person name="Kerfeld C."/>
        </authorList>
    </citation>
    <scope>NUCLEOTIDE SEQUENCE [LARGE SCALE GENOMIC DNA]</scope>
    <source>
        <strain evidence="1 2">PCC 7112</strain>
        <plasmid evidence="1 2">pOSC7112.01</plasmid>
    </source>
</reference>
<dbReference type="HOGENOM" id="CLU_2024399_0_0_3"/>
<sequence length="122" mass="13270">MPGERIDGIESLLSSPSMSAPGIGVATVGLRKGASVVAATSTSIAGSISGSAQVSGAIRCGRFRLDRLSRFCEGRGENADRRGVEFALVSRLENFHLRRIDVMQHHQRRVYLLERRLASLFD</sequence>
<proteinExistence type="predicted"/>
<evidence type="ECO:0000313" key="2">
    <source>
        <dbReference type="Proteomes" id="UP000010478"/>
    </source>
</evidence>
<dbReference type="KEGG" id="oni:Osc7112_6340"/>
<geneLocation type="plasmid" evidence="1 2">
    <name>pOSC7112.01</name>
</geneLocation>
<dbReference type="AlphaFoldDB" id="K9VTE5"/>
<gene>
    <name evidence="1" type="ORF">Osc7112_6340</name>
</gene>
<keyword evidence="1" id="KW-0614">Plasmid</keyword>
<accession>K9VTE5</accession>
<protein>
    <submittedName>
        <fullName evidence="1">Uncharacterized protein</fullName>
    </submittedName>
</protein>